<proteinExistence type="predicted"/>
<accession>A0A371GHR4</accession>
<feature type="non-terminal residue" evidence="1">
    <location>
        <position position="1"/>
    </location>
</feature>
<gene>
    <name evidence="1" type="ORF">CR513_28347</name>
</gene>
<evidence type="ECO:0000313" key="2">
    <source>
        <dbReference type="Proteomes" id="UP000257109"/>
    </source>
</evidence>
<evidence type="ECO:0000313" key="1">
    <source>
        <dbReference type="EMBL" id="RDX89863.1"/>
    </source>
</evidence>
<keyword evidence="2" id="KW-1185">Reference proteome</keyword>
<dbReference type="AlphaFoldDB" id="A0A371GHR4"/>
<comment type="caution">
    <text evidence="1">The sequence shown here is derived from an EMBL/GenBank/DDBJ whole genome shotgun (WGS) entry which is preliminary data.</text>
</comment>
<dbReference type="Proteomes" id="UP000257109">
    <property type="component" value="Unassembled WGS sequence"/>
</dbReference>
<protein>
    <recommendedName>
        <fullName evidence="3">Retrovirus-related Pol polyprotein</fullName>
    </recommendedName>
</protein>
<sequence length="169" mass="19112">MVLNFEKCHFMVIEGIALGHLVSNRGIEVNKVKVNVITSLLNPALQDHLASVQTATKDVNFVFDKACVEAFEELKTKLTSAPILQAPNWSRPRPTSRSWQANTCNRLCALNHGPNPDKLYDYEERAIDNCICPRKVHAYLLSSKVIVFSDHATLKYLLKKLDAKPRLIR</sequence>
<dbReference type="SUPFAM" id="SSF56672">
    <property type="entry name" value="DNA/RNA polymerases"/>
    <property type="match status" value="1"/>
</dbReference>
<dbReference type="InterPro" id="IPR043502">
    <property type="entry name" value="DNA/RNA_pol_sf"/>
</dbReference>
<dbReference type="EMBL" id="QJKJ01005551">
    <property type="protein sequence ID" value="RDX89863.1"/>
    <property type="molecule type" value="Genomic_DNA"/>
</dbReference>
<dbReference type="Gene3D" id="3.30.70.270">
    <property type="match status" value="1"/>
</dbReference>
<dbReference type="InterPro" id="IPR043128">
    <property type="entry name" value="Rev_trsase/Diguanyl_cyclase"/>
</dbReference>
<organism evidence="1 2">
    <name type="scientific">Mucuna pruriens</name>
    <name type="common">Velvet bean</name>
    <name type="synonym">Dolichos pruriens</name>
    <dbReference type="NCBI Taxonomy" id="157652"/>
    <lineage>
        <taxon>Eukaryota</taxon>
        <taxon>Viridiplantae</taxon>
        <taxon>Streptophyta</taxon>
        <taxon>Embryophyta</taxon>
        <taxon>Tracheophyta</taxon>
        <taxon>Spermatophyta</taxon>
        <taxon>Magnoliopsida</taxon>
        <taxon>eudicotyledons</taxon>
        <taxon>Gunneridae</taxon>
        <taxon>Pentapetalae</taxon>
        <taxon>rosids</taxon>
        <taxon>fabids</taxon>
        <taxon>Fabales</taxon>
        <taxon>Fabaceae</taxon>
        <taxon>Papilionoideae</taxon>
        <taxon>50 kb inversion clade</taxon>
        <taxon>NPAAA clade</taxon>
        <taxon>indigoferoid/millettioid clade</taxon>
        <taxon>Phaseoleae</taxon>
        <taxon>Mucuna</taxon>
    </lineage>
</organism>
<dbReference type="OrthoDB" id="2020560at2759"/>
<evidence type="ECO:0008006" key="3">
    <source>
        <dbReference type="Google" id="ProtNLM"/>
    </source>
</evidence>
<reference evidence="1" key="1">
    <citation type="submission" date="2018-05" db="EMBL/GenBank/DDBJ databases">
        <title>Draft genome of Mucuna pruriens seed.</title>
        <authorList>
            <person name="Nnadi N.E."/>
            <person name="Vos R."/>
            <person name="Hasami M.H."/>
            <person name="Devisetty U.K."/>
            <person name="Aguiy J.C."/>
        </authorList>
    </citation>
    <scope>NUCLEOTIDE SEQUENCE [LARGE SCALE GENOMIC DNA]</scope>
    <source>
        <strain evidence="1">JCA_2017</strain>
    </source>
</reference>
<name>A0A371GHR4_MUCPR</name>